<dbReference type="Gene3D" id="3.10.50.40">
    <property type="match status" value="1"/>
</dbReference>
<dbReference type="PANTHER" id="PTHR30560">
    <property type="entry name" value="TRIGGER FACTOR CHAPERONE AND PEPTIDYL-PROLYL CIS/TRANS ISOMERASE"/>
    <property type="match status" value="1"/>
</dbReference>
<dbReference type="NCBIfam" id="TIGR00115">
    <property type="entry name" value="tig"/>
    <property type="match status" value="1"/>
</dbReference>
<dbReference type="SUPFAM" id="SSF54534">
    <property type="entry name" value="FKBP-like"/>
    <property type="match status" value="1"/>
</dbReference>
<organism evidence="12 13">
    <name type="scientific">Candidatus Phycorickettsia trachydisci</name>
    <dbReference type="NCBI Taxonomy" id="2115978"/>
    <lineage>
        <taxon>Bacteria</taxon>
        <taxon>Pseudomonadati</taxon>
        <taxon>Pseudomonadota</taxon>
        <taxon>Alphaproteobacteria</taxon>
        <taxon>Rickettsiales</taxon>
        <taxon>Rickettsiaceae</taxon>
        <taxon>Candidatus Phycorickettsia</taxon>
    </lineage>
</organism>
<gene>
    <name evidence="9" type="primary">tig</name>
    <name evidence="12" type="ORF">phytr_7540</name>
</gene>
<dbReference type="RefSeq" id="WP_106874543.1">
    <property type="nucleotide sequence ID" value="NZ_CP027845.1"/>
</dbReference>
<keyword evidence="6 9" id="KW-0143">Chaperone</keyword>
<proteinExistence type="inferred from homology"/>
<dbReference type="Gene3D" id="1.10.3120.10">
    <property type="entry name" value="Trigger factor, C-terminal domain"/>
    <property type="match status" value="1"/>
</dbReference>
<dbReference type="Pfam" id="PF05697">
    <property type="entry name" value="Trigger_N"/>
    <property type="match status" value="1"/>
</dbReference>
<dbReference type="Pfam" id="PF05698">
    <property type="entry name" value="Trigger_C"/>
    <property type="match status" value="1"/>
</dbReference>
<evidence type="ECO:0000256" key="6">
    <source>
        <dbReference type="ARBA" id="ARBA00023186"/>
    </source>
</evidence>
<dbReference type="SUPFAM" id="SSF102735">
    <property type="entry name" value="Trigger factor ribosome-binding domain"/>
    <property type="match status" value="1"/>
</dbReference>
<dbReference type="GO" id="GO:0003755">
    <property type="term" value="F:peptidyl-prolyl cis-trans isomerase activity"/>
    <property type="evidence" value="ECO:0007669"/>
    <property type="project" value="UniProtKB-UniRule"/>
</dbReference>
<keyword evidence="9" id="KW-0132">Cell division</keyword>
<sequence>MSEIQNSSLEKEVKVNIPAAEMNQKFEEKLSEAASLVRMPGYRPGKAPKWLVVKQFGDAIYNELVQEAIKESVEKEIKDLNVFGDPELKDLQREREKDLSFTLKFEVMPEIKLPDFKEISVEKPVVQVQDKDIDKEIQNLLKGAFDYNPKTDPAEKTDRLLLDITKDQIVAQGIYFLPKDAALVFSKHHTHTDNKDHQECHKLIHDTHLATKLQKSVIGKKIDDTFDVTVNYPDDFEDKSLAGKKVKYQVKVCGIDASVPAELNDDFAKKFGHKGIKELKEGIKKFKENAVQEQVYTILSLRLFNKLEDVLDFEVPPSLIEREYKTIFDRVQKVKNEDEFWKDKKEEELVSYSKKFASRRARIGMALNEYAKQKDIEIDNKDLEETFMREIRSMPLSDQAAAVQWFYKNPENIKMFSGAALERKVVKFILEHEVQSKEKTCKFEDLEKILDKETENKLA</sequence>
<dbReference type="InterPro" id="IPR046357">
    <property type="entry name" value="PPIase_dom_sf"/>
</dbReference>
<dbReference type="Gene3D" id="3.30.70.1050">
    <property type="entry name" value="Trigger factor ribosome-binding domain"/>
    <property type="match status" value="1"/>
</dbReference>
<keyword evidence="7 9" id="KW-0413">Isomerase</keyword>
<dbReference type="EMBL" id="CP027845">
    <property type="protein sequence ID" value="AVP87691.1"/>
    <property type="molecule type" value="Genomic_DNA"/>
</dbReference>
<evidence type="ECO:0000256" key="9">
    <source>
        <dbReference type="HAMAP-Rule" id="MF_00303"/>
    </source>
</evidence>
<evidence type="ECO:0000256" key="3">
    <source>
        <dbReference type="ARBA" id="ARBA00013194"/>
    </source>
</evidence>
<dbReference type="HAMAP" id="MF_00303">
    <property type="entry name" value="Trigger_factor_Tig"/>
    <property type="match status" value="1"/>
</dbReference>
<accession>A0A2P1P8V7</accession>
<evidence type="ECO:0000256" key="4">
    <source>
        <dbReference type="ARBA" id="ARBA00016902"/>
    </source>
</evidence>
<evidence type="ECO:0000256" key="7">
    <source>
        <dbReference type="ARBA" id="ARBA00023235"/>
    </source>
</evidence>
<evidence type="ECO:0000256" key="8">
    <source>
        <dbReference type="ARBA" id="ARBA00029986"/>
    </source>
</evidence>
<dbReference type="GO" id="GO:0051083">
    <property type="term" value="P:'de novo' cotranslational protein folding"/>
    <property type="evidence" value="ECO:0007669"/>
    <property type="project" value="TreeGrafter"/>
</dbReference>
<dbReference type="GO" id="GO:0043022">
    <property type="term" value="F:ribosome binding"/>
    <property type="evidence" value="ECO:0007669"/>
    <property type="project" value="TreeGrafter"/>
</dbReference>
<dbReference type="GO" id="GO:0051301">
    <property type="term" value="P:cell division"/>
    <property type="evidence" value="ECO:0007669"/>
    <property type="project" value="UniProtKB-KW"/>
</dbReference>
<dbReference type="InterPro" id="IPR037041">
    <property type="entry name" value="Trigger_fac_C_sf"/>
</dbReference>
<evidence type="ECO:0000256" key="1">
    <source>
        <dbReference type="ARBA" id="ARBA00000971"/>
    </source>
</evidence>
<comment type="subcellular location">
    <subcellularLocation>
        <location evidence="9">Cytoplasm</location>
    </subcellularLocation>
    <text evidence="9">About half TF is bound to the ribosome near the polypeptide exit tunnel while the other half is free in the cytoplasm.</text>
</comment>
<dbReference type="InterPro" id="IPR008880">
    <property type="entry name" value="Trigger_fac_C"/>
</dbReference>
<keyword evidence="9" id="KW-0131">Cell cycle</keyword>
<feature type="domain" description="Trigger factor ribosome-binding bacterial" evidence="10">
    <location>
        <begin position="5"/>
        <end position="140"/>
    </location>
</feature>
<dbReference type="Proteomes" id="UP000241762">
    <property type="component" value="Chromosome"/>
</dbReference>
<dbReference type="OrthoDB" id="9767721at2"/>
<dbReference type="InterPro" id="IPR027304">
    <property type="entry name" value="Trigger_fact/SurA_dom_sf"/>
</dbReference>
<keyword evidence="9" id="KW-0963">Cytoplasm</keyword>
<protein>
    <recommendedName>
        <fullName evidence="4 9">Trigger factor</fullName>
        <shortName evidence="9">TF</shortName>
        <ecNumber evidence="3 9">5.2.1.8</ecNumber>
    </recommendedName>
    <alternativeName>
        <fullName evidence="8 9">PPIase</fullName>
    </alternativeName>
</protein>
<evidence type="ECO:0000259" key="11">
    <source>
        <dbReference type="Pfam" id="PF05698"/>
    </source>
</evidence>
<dbReference type="EC" id="5.2.1.8" evidence="3 9"/>
<comment type="domain">
    <text evidence="9">Consists of 3 domains; the N-terminus binds the ribosome, the middle domain has PPIase activity, while the C-terminus has intrinsic chaperone activity on its own.</text>
</comment>
<dbReference type="AlphaFoldDB" id="A0A2P1P8V7"/>
<dbReference type="GO" id="GO:0005737">
    <property type="term" value="C:cytoplasm"/>
    <property type="evidence" value="ECO:0007669"/>
    <property type="project" value="UniProtKB-SubCell"/>
</dbReference>
<reference evidence="12 13" key="1">
    <citation type="submission" date="2018-03" db="EMBL/GenBank/DDBJ databases">
        <title>A gene transfer event suggests a long-term partnership between eustigmatophyte algae and a novel lineage of endosymbiotic bacteria.</title>
        <authorList>
            <person name="Yurchenko T."/>
            <person name="Sevcikova T."/>
            <person name="Pribyl P."/>
            <person name="El Karkouri K."/>
            <person name="Klimes V."/>
            <person name="Amaral R."/>
            <person name="Zbrankova V."/>
            <person name="Kim E."/>
            <person name="Raoult D."/>
            <person name="Santos L.M.A."/>
            <person name="Elias M."/>
        </authorList>
    </citation>
    <scope>NUCLEOTIDE SEQUENCE [LARGE SCALE GENOMIC DNA]</scope>
    <source>
        <strain evidence="12">CCALA 838</strain>
    </source>
</reference>
<evidence type="ECO:0000256" key="5">
    <source>
        <dbReference type="ARBA" id="ARBA00023110"/>
    </source>
</evidence>
<evidence type="ECO:0000256" key="2">
    <source>
        <dbReference type="ARBA" id="ARBA00005464"/>
    </source>
</evidence>
<feature type="domain" description="Trigger factor C-terminal" evidence="11">
    <location>
        <begin position="276"/>
        <end position="431"/>
    </location>
</feature>
<dbReference type="GO" id="GO:0044183">
    <property type="term" value="F:protein folding chaperone"/>
    <property type="evidence" value="ECO:0007669"/>
    <property type="project" value="TreeGrafter"/>
</dbReference>
<dbReference type="InterPro" id="IPR036611">
    <property type="entry name" value="Trigger_fac_ribosome-bd_sf"/>
</dbReference>
<keyword evidence="5 9" id="KW-0697">Rotamase</keyword>
<comment type="function">
    <text evidence="9">Involved in protein export. Acts as a chaperone by maintaining the newly synthesized protein in an open conformation. Functions as a peptidyl-prolyl cis-trans isomerase.</text>
</comment>
<dbReference type="GO" id="GO:0043335">
    <property type="term" value="P:protein unfolding"/>
    <property type="evidence" value="ECO:0007669"/>
    <property type="project" value="TreeGrafter"/>
</dbReference>
<dbReference type="SUPFAM" id="SSF109998">
    <property type="entry name" value="Triger factor/SurA peptide-binding domain-like"/>
    <property type="match status" value="1"/>
</dbReference>
<evidence type="ECO:0000259" key="10">
    <source>
        <dbReference type="Pfam" id="PF05697"/>
    </source>
</evidence>
<evidence type="ECO:0000313" key="12">
    <source>
        <dbReference type="EMBL" id="AVP87691.1"/>
    </source>
</evidence>
<dbReference type="InterPro" id="IPR008881">
    <property type="entry name" value="Trigger_fac_ribosome-bd_bac"/>
</dbReference>
<dbReference type="InterPro" id="IPR005215">
    <property type="entry name" value="Trig_fac"/>
</dbReference>
<dbReference type="KEGG" id="ptc:phytr_7540"/>
<keyword evidence="13" id="KW-1185">Reference proteome</keyword>
<dbReference type="PIRSF" id="PIRSF003095">
    <property type="entry name" value="Trigger_factor"/>
    <property type="match status" value="1"/>
</dbReference>
<comment type="catalytic activity">
    <reaction evidence="1 9">
        <text>[protein]-peptidylproline (omega=180) = [protein]-peptidylproline (omega=0)</text>
        <dbReference type="Rhea" id="RHEA:16237"/>
        <dbReference type="Rhea" id="RHEA-COMP:10747"/>
        <dbReference type="Rhea" id="RHEA-COMP:10748"/>
        <dbReference type="ChEBI" id="CHEBI:83833"/>
        <dbReference type="ChEBI" id="CHEBI:83834"/>
        <dbReference type="EC" id="5.2.1.8"/>
    </reaction>
</comment>
<comment type="similarity">
    <text evidence="2 9">Belongs to the FKBP-type PPIase family. Tig subfamily.</text>
</comment>
<evidence type="ECO:0000313" key="13">
    <source>
        <dbReference type="Proteomes" id="UP000241762"/>
    </source>
</evidence>
<dbReference type="PANTHER" id="PTHR30560:SF3">
    <property type="entry name" value="TRIGGER FACTOR-LIKE PROTEIN TIG, CHLOROPLASTIC"/>
    <property type="match status" value="1"/>
</dbReference>
<name>A0A2P1P8V7_9RICK</name>
<dbReference type="GO" id="GO:0015031">
    <property type="term" value="P:protein transport"/>
    <property type="evidence" value="ECO:0007669"/>
    <property type="project" value="UniProtKB-UniRule"/>
</dbReference>